<sequence>MTEAIQAMNAMAAAMAQQAAIQAQRDAQRDQRDEAASAARALNEFRRQDPPKFKGEHDPDKADLWLQEIEKIFEILHCSDNAKVEYATYLMIGEAEYWWRGAKKMMETNHEELTWEAFKNKFLEKYFPKSARAEKEAQFLKLYQGNLTIAEYAAKFESLAKHFRYFLNQIDEEYMCERFESGLRYEIKELVGPLEIRQYQVLVEKCKKVEQMKQSRLNRGVVGGPIRPQGHNDQHNRGKQHQQYKPYARPLGNARDQPRPQNGEGQGPKVPSQNQAYPVKCFRCNREGHKMSECPIRPRVCYICQKPDHFANECPERKDDRAVNRNNINDNVVRPTAKGRVYHINGEETPSSSELIQGECLIAGKSLNVIYDSGATHSFISLDWVDSLQLTITTLPFDLVVTLPSTESVKCNTACLQCPLIVFDMRFNVDLICIPLKHVGVILGMDWLSSHYVLLDFARKSVIFPDPGVSRFLDTNKLNFSLKEGVRKCVSLNSVGTKLEVEVDGILVVEDFPEVFPPDVPGLPPVRDIEFSIDVTPGTGPISIAPYRMSPSELSELKNQLEDLLSKQFIRPSEEDIPKTAFRTRYGHFEYLVNCIRTCYGHFEYLVMPFGVTNAPAIFMDYMNRIFHPFLDKFVVVFIDDILIYSKSLEEHEIHLRQVLQVLKDKRLYANSGKCEFWLEEVKFLGHVISKEGIAVDPTKVEVVVAWKQPQTVTEIRSFLGLAGYYRRFIEDFAKIAAPLTQLTRKNHIYAWTEECERSFQMMKEKLTTSPVLVLPQPEEPYEVYCDASLQGLGCVLMQNKQVVAYASRQLKVHEKHYPTHDMELAAIVFALKIWRHYLYGCNFDVYSDHKSLKYLFDQKELNIRQRRWMEFIKDYEFTLHYHPGKANALGTKLRLSSAYHPQTDGQTERTIQTLEDLLRACTLDNRGSWDDLLPLVEFTYNNSYHASIGMAPYEALYGRKCQTPLCWYQDGENLIVGPELVQQTTEKVRQIQERMRTAQSRQKSYADRHRRPLEFQEDEHVFLRVTPTTGVGRALKSKKLTPKFIGPYQILRRVGPVAYQIALPPNLANLHDVFHVSQLRKYIADPSHIIAPDDIQLKENFTFEVPPISIADRTTKHLRGKEIPLVKVIWNQTTGDATWELEEKIRELYPYLLETS</sequence>
<dbReference type="EC" id="2.7.7.49" evidence="1"/>
<dbReference type="PANTHER" id="PTHR37984:SF5">
    <property type="entry name" value="PROTEIN NYNRIN-LIKE"/>
    <property type="match status" value="1"/>
</dbReference>
<gene>
    <name evidence="13" type="primary">LOC113784428</name>
</gene>
<dbReference type="FunFam" id="3.30.70.270:FF:000020">
    <property type="entry name" value="Transposon Tf2-6 polyprotein-like Protein"/>
    <property type="match status" value="1"/>
</dbReference>
<dbReference type="Pfam" id="PF00098">
    <property type="entry name" value="zf-CCHC"/>
    <property type="match status" value="2"/>
</dbReference>
<name>A0A3Q7XJ29_CICAR</name>
<keyword evidence="8" id="KW-0479">Metal-binding</keyword>
<feature type="domain" description="Integrase catalytic" evidence="11">
    <location>
        <begin position="877"/>
        <end position="961"/>
    </location>
</feature>
<dbReference type="PROSITE" id="PS50994">
    <property type="entry name" value="INTEGRASE"/>
    <property type="match status" value="1"/>
</dbReference>
<dbReference type="PROSITE" id="PS50158">
    <property type="entry name" value="ZF_CCHC"/>
    <property type="match status" value="2"/>
</dbReference>
<dbReference type="Proteomes" id="UP000087171">
    <property type="component" value="Unplaced"/>
</dbReference>
<dbReference type="Gene3D" id="3.30.70.270">
    <property type="match status" value="2"/>
</dbReference>
<feature type="domain" description="CCHC-type" evidence="10">
    <location>
        <begin position="280"/>
        <end position="295"/>
    </location>
</feature>
<dbReference type="SMART" id="SM00343">
    <property type="entry name" value="ZnF_C2HC"/>
    <property type="match status" value="2"/>
</dbReference>
<keyword evidence="6" id="KW-0378">Hydrolase</keyword>
<feature type="domain" description="CCHC-type" evidence="10">
    <location>
        <begin position="301"/>
        <end position="316"/>
    </location>
</feature>
<dbReference type="Pfam" id="PF03732">
    <property type="entry name" value="Retrotrans_gag"/>
    <property type="match status" value="1"/>
</dbReference>
<organism evidence="12 13">
    <name type="scientific">Cicer arietinum</name>
    <name type="common">Chickpea</name>
    <name type="synonym">Garbanzo</name>
    <dbReference type="NCBI Taxonomy" id="3827"/>
    <lineage>
        <taxon>Eukaryota</taxon>
        <taxon>Viridiplantae</taxon>
        <taxon>Streptophyta</taxon>
        <taxon>Embryophyta</taxon>
        <taxon>Tracheophyta</taxon>
        <taxon>Spermatophyta</taxon>
        <taxon>Magnoliopsida</taxon>
        <taxon>eudicotyledons</taxon>
        <taxon>Gunneridae</taxon>
        <taxon>Pentapetalae</taxon>
        <taxon>rosids</taxon>
        <taxon>fabids</taxon>
        <taxon>Fabales</taxon>
        <taxon>Fabaceae</taxon>
        <taxon>Papilionoideae</taxon>
        <taxon>50 kb inversion clade</taxon>
        <taxon>NPAAA clade</taxon>
        <taxon>Hologalegina</taxon>
        <taxon>IRL clade</taxon>
        <taxon>Cicereae</taxon>
        <taxon>Cicer</taxon>
    </lineage>
</organism>
<dbReference type="InterPro" id="IPR001584">
    <property type="entry name" value="Integrase_cat-core"/>
</dbReference>
<dbReference type="InterPro" id="IPR001878">
    <property type="entry name" value="Znf_CCHC"/>
</dbReference>
<dbReference type="Gene3D" id="2.40.70.10">
    <property type="entry name" value="Acid Proteases"/>
    <property type="match status" value="1"/>
</dbReference>
<feature type="compositionally biased region" description="Basic and acidic residues" evidence="9">
    <location>
        <begin position="43"/>
        <end position="58"/>
    </location>
</feature>
<protein>
    <recommendedName>
        <fullName evidence="1">RNA-directed DNA polymerase</fullName>
        <ecNumber evidence="1">2.7.7.49</ecNumber>
    </recommendedName>
</protein>
<keyword evidence="12" id="KW-1185">Reference proteome</keyword>
<dbReference type="Pfam" id="PF08284">
    <property type="entry name" value="RVP_2"/>
    <property type="match status" value="1"/>
</dbReference>
<evidence type="ECO:0000313" key="13">
    <source>
        <dbReference type="RefSeq" id="XP_027186428.1"/>
    </source>
</evidence>
<dbReference type="CDD" id="cd01647">
    <property type="entry name" value="RT_LTR"/>
    <property type="match status" value="1"/>
</dbReference>
<dbReference type="GO" id="GO:0016787">
    <property type="term" value="F:hydrolase activity"/>
    <property type="evidence" value="ECO:0007669"/>
    <property type="project" value="UniProtKB-KW"/>
</dbReference>
<feature type="compositionally biased region" description="Basic and acidic residues" evidence="9">
    <location>
        <begin position="26"/>
        <end position="35"/>
    </location>
</feature>
<evidence type="ECO:0000256" key="7">
    <source>
        <dbReference type="ARBA" id="ARBA00022918"/>
    </source>
</evidence>
<dbReference type="GO" id="GO:0008270">
    <property type="term" value="F:zinc ion binding"/>
    <property type="evidence" value="ECO:0007669"/>
    <property type="project" value="UniProtKB-KW"/>
</dbReference>
<keyword evidence="4" id="KW-0540">Nuclease</keyword>
<evidence type="ECO:0000256" key="1">
    <source>
        <dbReference type="ARBA" id="ARBA00012493"/>
    </source>
</evidence>
<dbReference type="InterPro" id="IPR036397">
    <property type="entry name" value="RNaseH_sf"/>
</dbReference>
<keyword evidence="2" id="KW-0808">Transferase</keyword>
<dbReference type="InterPro" id="IPR036875">
    <property type="entry name" value="Znf_CCHC_sf"/>
</dbReference>
<dbReference type="Pfam" id="PF24626">
    <property type="entry name" value="SH3_Tf2-1"/>
    <property type="match status" value="1"/>
</dbReference>
<dbReference type="GO" id="GO:0015074">
    <property type="term" value="P:DNA integration"/>
    <property type="evidence" value="ECO:0007669"/>
    <property type="project" value="InterPro"/>
</dbReference>
<dbReference type="Pfam" id="PF17917">
    <property type="entry name" value="RT_RNaseH"/>
    <property type="match status" value="1"/>
</dbReference>
<evidence type="ECO:0000256" key="6">
    <source>
        <dbReference type="ARBA" id="ARBA00022801"/>
    </source>
</evidence>
<evidence type="ECO:0000259" key="11">
    <source>
        <dbReference type="PROSITE" id="PS50994"/>
    </source>
</evidence>
<dbReference type="GO" id="GO:0003964">
    <property type="term" value="F:RNA-directed DNA polymerase activity"/>
    <property type="evidence" value="ECO:0007669"/>
    <property type="project" value="UniProtKB-KW"/>
</dbReference>
<dbReference type="GO" id="GO:0003676">
    <property type="term" value="F:nucleic acid binding"/>
    <property type="evidence" value="ECO:0007669"/>
    <property type="project" value="InterPro"/>
</dbReference>
<evidence type="ECO:0000256" key="3">
    <source>
        <dbReference type="ARBA" id="ARBA00022695"/>
    </source>
</evidence>
<dbReference type="SUPFAM" id="SSF53098">
    <property type="entry name" value="Ribonuclease H-like"/>
    <property type="match status" value="1"/>
</dbReference>
<dbReference type="STRING" id="3827.A0A3Q7XJ29"/>
<dbReference type="OrthoDB" id="1723377at2759"/>
<dbReference type="AlphaFoldDB" id="A0A3Q7XJ29"/>
<dbReference type="InterPro" id="IPR000477">
    <property type="entry name" value="RT_dom"/>
</dbReference>
<dbReference type="PANTHER" id="PTHR37984">
    <property type="entry name" value="PROTEIN CBG26694"/>
    <property type="match status" value="1"/>
</dbReference>
<evidence type="ECO:0000259" key="10">
    <source>
        <dbReference type="PROSITE" id="PS50158"/>
    </source>
</evidence>
<dbReference type="InterPro" id="IPR005162">
    <property type="entry name" value="Retrotrans_gag_dom"/>
</dbReference>
<reference evidence="13" key="1">
    <citation type="submission" date="2025-08" db="UniProtKB">
        <authorList>
            <consortium name="RefSeq"/>
        </authorList>
    </citation>
    <scope>IDENTIFICATION</scope>
    <source>
        <tissue evidence="13">Etiolated seedlings</tissue>
    </source>
</reference>
<dbReference type="InterPro" id="IPR021109">
    <property type="entry name" value="Peptidase_aspartic_dom_sf"/>
</dbReference>
<evidence type="ECO:0000256" key="5">
    <source>
        <dbReference type="ARBA" id="ARBA00022759"/>
    </source>
</evidence>
<evidence type="ECO:0000256" key="9">
    <source>
        <dbReference type="SAM" id="MobiDB-lite"/>
    </source>
</evidence>
<proteinExistence type="predicted"/>
<evidence type="ECO:0000256" key="8">
    <source>
        <dbReference type="PROSITE-ProRule" id="PRU00047"/>
    </source>
</evidence>
<accession>A0A3Q7XJ29</accession>
<keyword evidence="7" id="KW-0695">RNA-directed DNA polymerase</keyword>
<keyword evidence="3" id="KW-0548">Nucleotidyltransferase</keyword>
<keyword evidence="8" id="KW-0862">Zinc</keyword>
<evidence type="ECO:0000256" key="4">
    <source>
        <dbReference type="ARBA" id="ARBA00022722"/>
    </source>
</evidence>
<dbReference type="CDD" id="cd09274">
    <property type="entry name" value="RNase_HI_RT_Ty3"/>
    <property type="match status" value="1"/>
</dbReference>
<dbReference type="InterPro" id="IPR056924">
    <property type="entry name" value="SH3_Tf2-1"/>
</dbReference>
<dbReference type="CDD" id="cd00303">
    <property type="entry name" value="retropepsin_like"/>
    <property type="match status" value="1"/>
</dbReference>
<dbReference type="InterPro" id="IPR043128">
    <property type="entry name" value="Rev_trsase/Diguanyl_cyclase"/>
</dbReference>
<evidence type="ECO:0000256" key="2">
    <source>
        <dbReference type="ARBA" id="ARBA00022679"/>
    </source>
</evidence>
<dbReference type="GO" id="GO:0004519">
    <property type="term" value="F:endonuclease activity"/>
    <property type="evidence" value="ECO:0007669"/>
    <property type="project" value="UniProtKB-KW"/>
</dbReference>
<dbReference type="InterPro" id="IPR050951">
    <property type="entry name" value="Retrovirus_Pol_polyprotein"/>
</dbReference>
<dbReference type="InterPro" id="IPR041373">
    <property type="entry name" value="RT_RNaseH"/>
</dbReference>
<dbReference type="SUPFAM" id="SSF57756">
    <property type="entry name" value="Retrovirus zinc finger-like domains"/>
    <property type="match status" value="1"/>
</dbReference>
<dbReference type="Pfam" id="PF00078">
    <property type="entry name" value="RVT_1"/>
    <property type="match status" value="1"/>
</dbReference>
<evidence type="ECO:0000313" key="12">
    <source>
        <dbReference type="Proteomes" id="UP000087171"/>
    </source>
</evidence>
<dbReference type="Gene3D" id="4.10.60.10">
    <property type="entry name" value="Zinc finger, CCHC-type"/>
    <property type="match status" value="1"/>
</dbReference>
<dbReference type="FunFam" id="3.30.70.270:FF:000003">
    <property type="entry name" value="Transposon Ty3-G Gag-Pol polyprotein"/>
    <property type="match status" value="1"/>
</dbReference>
<feature type="region of interest" description="Disordered" evidence="9">
    <location>
        <begin position="22"/>
        <end position="58"/>
    </location>
</feature>
<dbReference type="SUPFAM" id="SSF56672">
    <property type="entry name" value="DNA/RNA polymerases"/>
    <property type="match status" value="1"/>
</dbReference>
<dbReference type="Gene3D" id="3.10.10.10">
    <property type="entry name" value="HIV Type 1 Reverse Transcriptase, subunit A, domain 1"/>
    <property type="match status" value="1"/>
</dbReference>
<dbReference type="RefSeq" id="XP_027186428.1">
    <property type="nucleotide sequence ID" value="XM_027330627.1"/>
</dbReference>
<dbReference type="InterPro" id="IPR043502">
    <property type="entry name" value="DNA/RNA_pol_sf"/>
</dbReference>
<keyword evidence="5" id="KW-0255">Endonuclease</keyword>
<feature type="region of interest" description="Disordered" evidence="9">
    <location>
        <begin position="217"/>
        <end position="272"/>
    </location>
</feature>
<keyword evidence="8" id="KW-0863">Zinc-finger</keyword>
<dbReference type="Gene3D" id="3.30.420.10">
    <property type="entry name" value="Ribonuclease H-like superfamily/Ribonuclease H"/>
    <property type="match status" value="1"/>
</dbReference>
<dbReference type="SUPFAM" id="SSF50630">
    <property type="entry name" value="Acid proteases"/>
    <property type="match status" value="1"/>
</dbReference>
<dbReference type="InterPro" id="IPR012337">
    <property type="entry name" value="RNaseH-like_sf"/>
</dbReference>